<dbReference type="eggNOG" id="COG2020">
    <property type="taxonomic scope" value="Bacteria"/>
</dbReference>
<keyword evidence="3 5" id="KW-1133">Transmembrane helix</keyword>
<feature type="transmembrane region" description="Helical" evidence="5">
    <location>
        <begin position="27"/>
        <end position="48"/>
    </location>
</feature>
<organism evidence="6 7">
    <name type="scientific">Paracoccus aminophilus JCM 7686</name>
    <dbReference type="NCBI Taxonomy" id="1367847"/>
    <lineage>
        <taxon>Bacteria</taxon>
        <taxon>Pseudomonadati</taxon>
        <taxon>Pseudomonadota</taxon>
        <taxon>Alphaproteobacteria</taxon>
        <taxon>Rhodobacterales</taxon>
        <taxon>Paracoccaceae</taxon>
        <taxon>Paracoccus</taxon>
    </lineage>
</organism>
<evidence type="ECO:0000313" key="6">
    <source>
        <dbReference type="EMBL" id="AGT08727.1"/>
    </source>
</evidence>
<dbReference type="AlphaFoldDB" id="S5XU59"/>
<dbReference type="InterPro" id="IPR052527">
    <property type="entry name" value="Metal_cation-efflux_comp"/>
</dbReference>
<dbReference type="PANTHER" id="PTHR43847">
    <property type="entry name" value="BLL3993 PROTEIN"/>
    <property type="match status" value="1"/>
</dbReference>
<dbReference type="InterPro" id="IPR007318">
    <property type="entry name" value="Phopholipid_MeTrfase"/>
</dbReference>
<dbReference type="Proteomes" id="UP000015480">
    <property type="component" value="Chromosome"/>
</dbReference>
<keyword evidence="4 5" id="KW-0472">Membrane</keyword>
<evidence type="ECO:0000256" key="1">
    <source>
        <dbReference type="ARBA" id="ARBA00004127"/>
    </source>
</evidence>
<sequence length="141" mass="15323">MPQVWLAVCVAAGIGLGQLLPLSLPPILRVLGFLLFGAGAALMVWAAGTMRRAGTTFMPDQTPDHLVTRGPFAFSRNPIYLGDLLVLASLMLALDCAAGLLMVPILGVILDRAFIRKEEETAAARFGPLYDSYRARVRRWL</sequence>
<dbReference type="Gene3D" id="1.20.120.1630">
    <property type="match status" value="1"/>
</dbReference>
<keyword evidence="7" id="KW-1185">Reference proteome</keyword>
<evidence type="ECO:0000256" key="2">
    <source>
        <dbReference type="ARBA" id="ARBA00022692"/>
    </source>
</evidence>
<dbReference type="STRING" id="1367847.JCM7686_1626"/>
<reference evidence="6 7" key="1">
    <citation type="journal article" date="2014" name="BMC Genomics">
        <title>Architecture and functions of a multipartite genome of the methylotrophic bacterium Paracoccus aminophilus JCM 7686, containing primary and secondary chromids.</title>
        <authorList>
            <person name="Dziewit L."/>
            <person name="Czarnecki J."/>
            <person name="Wibberg D."/>
            <person name="Radlinska M."/>
            <person name="Mrozek P."/>
            <person name="Szymczak M."/>
            <person name="Schluter A."/>
            <person name="Puhler A."/>
            <person name="Bartosik D."/>
        </authorList>
    </citation>
    <scope>NUCLEOTIDE SEQUENCE [LARGE SCALE GENOMIC DNA]</scope>
    <source>
        <strain evidence="6">JCM 7686</strain>
    </source>
</reference>
<dbReference type="EMBL" id="CP006650">
    <property type="protein sequence ID" value="AGT08727.1"/>
    <property type="molecule type" value="Genomic_DNA"/>
</dbReference>
<evidence type="ECO:0000313" key="7">
    <source>
        <dbReference type="Proteomes" id="UP000015480"/>
    </source>
</evidence>
<dbReference type="KEGG" id="pami:JCM7686_1626"/>
<dbReference type="HOGENOM" id="CLU_065200_4_0_5"/>
<keyword evidence="6" id="KW-0489">Methyltransferase</keyword>
<dbReference type="PANTHER" id="PTHR43847:SF1">
    <property type="entry name" value="BLL3993 PROTEIN"/>
    <property type="match status" value="1"/>
</dbReference>
<dbReference type="GO" id="GO:0008168">
    <property type="term" value="F:methyltransferase activity"/>
    <property type="evidence" value="ECO:0007669"/>
    <property type="project" value="UniProtKB-KW"/>
</dbReference>
<dbReference type="GO" id="GO:0032259">
    <property type="term" value="P:methylation"/>
    <property type="evidence" value="ECO:0007669"/>
    <property type="project" value="UniProtKB-KW"/>
</dbReference>
<name>S5XU59_PARAH</name>
<evidence type="ECO:0000256" key="3">
    <source>
        <dbReference type="ARBA" id="ARBA00022989"/>
    </source>
</evidence>
<evidence type="ECO:0000256" key="4">
    <source>
        <dbReference type="ARBA" id="ARBA00023136"/>
    </source>
</evidence>
<gene>
    <name evidence="6" type="ORF">JCM7686_1626</name>
</gene>
<dbReference type="Pfam" id="PF04191">
    <property type="entry name" value="PEMT"/>
    <property type="match status" value="1"/>
</dbReference>
<dbReference type="PATRIC" id="fig|1367847.3.peg.1605"/>
<proteinExistence type="predicted"/>
<evidence type="ECO:0000256" key="5">
    <source>
        <dbReference type="SAM" id="Phobius"/>
    </source>
</evidence>
<keyword evidence="2 5" id="KW-0812">Transmembrane</keyword>
<protein>
    <submittedName>
        <fullName evidence="6">Isoprenylcysteine carboxyl methyltransferase</fullName>
    </submittedName>
</protein>
<dbReference type="GO" id="GO:0012505">
    <property type="term" value="C:endomembrane system"/>
    <property type="evidence" value="ECO:0007669"/>
    <property type="project" value="UniProtKB-SubCell"/>
</dbReference>
<keyword evidence="6" id="KW-0808">Transferase</keyword>
<feature type="transmembrane region" description="Helical" evidence="5">
    <location>
        <begin position="84"/>
        <end position="110"/>
    </location>
</feature>
<accession>S5XU59</accession>
<comment type="subcellular location">
    <subcellularLocation>
        <location evidence="1">Endomembrane system</location>
        <topology evidence="1">Multi-pass membrane protein</topology>
    </subcellularLocation>
</comment>